<accession>A0ABR1L5I8</accession>
<name>A0ABR1L5I8_9PEZI</name>
<evidence type="ECO:0000313" key="4">
    <source>
        <dbReference type="EMBL" id="KAK7529969.1"/>
    </source>
</evidence>
<sequence>MQSFRFHAFNWSKLSAATLRGPRSIQSYGPAALHRVSRRQYSKDARPFSSNSTRSKEKQIEPESKDPTPPEEQSKPINHGKRSRTSSPEKSTLRKVAVEAQRKRLRARTGIRDMETKKVTAYCAAESYNIEKVLNLVKGEGYELDPYQTGLFPQVVHIRVNNALESTDTGDLFIFPSGTVVAWNIQEKVAFRLVNKTLVPAAEGTELDDMEIEDMAYIENPRSSTSDVSGDTIVLGTSGAEEDHRSAALTAHLEGQSFPTHEVDAVLAKIAFSSGLARSTKLAVLEGLLNNYFESTRNIPTVLSRGSRLRFSRRFILMKTGELLNIRAQLNLYSELTDALPDLFWDSRHDLGLEDYYTKVGRALDVSVRIKSLNDKLTYAQEIAQVLSSRLEEKHGHTLEWIIILLIAFEILLELRRLWKEHQEVSEPDSLENLLRRYLSGKAKPGKEEQIEQ</sequence>
<dbReference type="EMBL" id="JBBPEH010000015">
    <property type="protein sequence ID" value="KAK7529969.1"/>
    <property type="molecule type" value="Genomic_DNA"/>
</dbReference>
<dbReference type="InterPro" id="IPR003734">
    <property type="entry name" value="DUF155"/>
</dbReference>
<feature type="domain" description="DUF155" evidence="3">
    <location>
        <begin position="172"/>
        <end position="374"/>
    </location>
</feature>
<evidence type="ECO:0000256" key="2">
    <source>
        <dbReference type="SAM" id="MobiDB-lite"/>
    </source>
</evidence>
<dbReference type="Pfam" id="PF02582">
    <property type="entry name" value="DUF155"/>
    <property type="match status" value="1"/>
</dbReference>
<feature type="compositionally biased region" description="Basic and acidic residues" evidence="2">
    <location>
        <begin position="54"/>
        <end position="74"/>
    </location>
</feature>
<comment type="similarity">
    <text evidence="1">Belongs to the RMD1/sif2 family.</text>
</comment>
<proteinExistence type="inferred from homology"/>
<dbReference type="PANTHER" id="PTHR16255:SF1">
    <property type="entry name" value="REQUIRED FOR MEIOTIC NUCLEAR DIVISION PROTEIN 1 HOMOLOG"/>
    <property type="match status" value="1"/>
</dbReference>
<dbReference type="GeneID" id="92034826"/>
<dbReference type="InterPro" id="IPR051624">
    <property type="entry name" value="RMD1/Sad1-interacting"/>
</dbReference>
<evidence type="ECO:0000313" key="5">
    <source>
        <dbReference type="Proteomes" id="UP001360953"/>
    </source>
</evidence>
<keyword evidence="5" id="KW-1185">Reference proteome</keyword>
<feature type="region of interest" description="Disordered" evidence="2">
    <location>
        <begin position="30"/>
        <end position="98"/>
    </location>
</feature>
<evidence type="ECO:0000259" key="3">
    <source>
        <dbReference type="Pfam" id="PF02582"/>
    </source>
</evidence>
<protein>
    <recommendedName>
        <fullName evidence="3">DUF155 domain-containing protein</fullName>
    </recommendedName>
</protein>
<comment type="caution">
    <text evidence="4">The sequence shown here is derived from an EMBL/GenBank/DDBJ whole genome shotgun (WGS) entry which is preliminary data.</text>
</comment>
<gene>
    <name evidence="4" type="ORF">J3D65DRAFT_641814</name>
</gene>
<dbReference type="PANTHER" id="PTHR16255">
    <property type="entry name" value="REQUIRED FOR MEIOTIC NUCLEAR DIVISION PROTEIN 1 HOMOLOG"/>
    <property type="match status" value="1"/>
</dbReference>
<organism evidence="4 5">
    <name type="scientific">Phyllosticta citribraziliensis</name>
    <dbReference type="NCBI Taxonomy" id="989973"/>
    <lineage>
        <taxon>Eukaryota</taxon>
        <taxon>Fungi</taxon>
        <taxon>Dikarya</taxon>
        <taxon>Ascomycota</taxon>
        <taxon>Pezizomycotina</taxon>
        <taxon>Dothideomycetes</taxon>
        <taxon>Dothideomycetes incertae sedis</taxon>
        <taxon>Botryosphaeriales</taxon>
        <taxon>Phyllostictaceae</taxon>
        <taxon>Phyllosticta</taxon>
    </lineage>
</organism>
<evidence type="ECO:0000256" key="1">
    <source>
        <dbReference type="ARBA" id="ARBA00008306"/>
    </source>
</evidence>
<dbReference type="RefSeq" id="XP_066650335.1">
    <property type="nucleotide sequence ID" value="XM_066801920.1"/>
</dbReference>
<dbReference type="Proteomes" id="UP001360953">
    <property type="component" value="Unassembled WGS sequence"/>
</dbReference>
<reference evidence="4 5" key="1">
    <citation type="submission" date="2024-04" db="EMBL/GenBank/DDBJ databases">
        <title>Phyllosticta paracitricarpa is synonymous to the EU quarantine fungus P. citricarpa based on phylogenomic analyses.</title>
        <authorList>
            <consortium name="Lawrence Berkeley National Laboratory"/>
            <person name="Van ingen-buijs V.A."/>
            <person name="Van westerhoven A.C."/>
            <person name="Haridas S."/>
            <person name="Skiadas P."/>
            <person name="Martin F."/>
            <person name="Groenewald J.Z."/>
            <person name="Crous P.W."/>
            <person name="Seidl M.F."/>
        </authorList>
    </citation>
    <scope>NUCLEOTIDE SEQUENCE [LARGE SCALE GENOMIC DNA]</scope>
    <source>
        <strain evidence="4 5">CPC 17464</strain>
    </source>
</reference>